<dbReference type="InterPro" id="IPR051702">
    <property type="entry name" value="SH3_domain_YSC84-like"/>
</dbReference>
<dbReference type="PANTHER" id="PTHR15629">
    <property type="entry name" value="SH3YL1 PROTEIN"/>
    <property type="match status" value="1"/>
</dbReference>
<dbReference type="KEGG" id="olu:OSTLU_31168"/>
<accession>A4RW04</accession>
<evidence type="ECO:0000313" key="2">
    <source>
        <dbReference type="EMBL" id="ABO95792.1"/>
    </source>
</evidence>
<dbReference type="PANTHER" id="PTHR15629:SF2">
    <property type="entry name" value="SH3 DOMAIN-CONTAINING YSC84-LIKE PROTEIN 1"/>
    <property type="match status" value="1"/>
</dbReference>
<protein>
    <recommendedName>
        <fullName evidence="1">Ysc84 actin-binding domain-containing protein</fullName>
    </recommendedName>
</protein>
<sequence length="255" mass="27126">MSSKHLQLKREILRAIAMLEDYTSAATADTDMEIGSEHLREARGIAFLTSYTVGFFGGGTFTHGVLIAKKPGSEAWGAPVALSGGGATGMFGVGYKEDAQVYVLDTDEAVETCFSEQSVKVGLTASVSLGPLGRSIDGSAFIGMDSKYVDGREARKAVGVHHYSYSKGVFIGAGVEVTYFSTRDDDTRDFYGLNDASVPEAQLPTSRMIVRGEVAIDTNAHPEVEQLLSAVQFAAGDERPGSAINTRGTSWSTTM</sequence>
<dbReference type="GeneID" id="5001329"/>
<dbReference type="HOGENOM" id="CLU_1091505_0_0_1"/>
<feature type="domain" description="Ysc84 actin-binding" evidence="1">
    <location>
        <begin position="86"/>
        <end position="231"/>
    </location>
</feature>
<dbReference type="Gramene" id="ABO95792">
    <property type="protein sequence ID" value="ABO95792"/>
    <property type="gene ID" value="OSTLU_31168"/>
</dbReference>
<proteinExistence type="predicted"/>
<dbReference type="EMBL" id="CP000584">
    <property type="protein sequence ID" value="ABO95792.1"/>
    <property type="molecule type" value="Genomic_DNA"/>
</dbReference>
<dbReference type="Pfam" id="PF04366">
    <property type="entry name" value="Ysc84"/>
    <property type="match status" value="1"/>
</dbReference>
<dbReference type="eggNOG" id="KOG1843">
    <property type="taxonomic scope" value="Eukaryota"/>
</dbReference>
<dbReference type="STRING" id="436017.A4RW04"/>
<dbReference type="Proteomes" id="UP000001568">
    <property type="component" value="Chromosome 4"/>
</dbReference>
<dbReference type="InterPro" id="IPR007461">
    <property type="entry name" value="Ysc84_actin-binding"/>
</dbReference>
<evidence type="ECO:0000259" key="1">
    <source>
        <dbReference type="Pfam" id="PF04366"/>
    </source>
</evidence>
<keyword evidence="3" id="KW-1185">Reference proteome</keyword>
<dbReference type="RefSeq" id="XP_001417499.1">
    <property type="nucleotide sequence ID" value="XM_001417462.1"/>
</dbReference>
<dbReference type="OrthoDB" id="443981at2759"/>
<dbReference type="GO" id="GO:0035091">
    <property type="term" value="F:phosphatidylinositol binding"/>
    <property type="evidence" value="ECO:0007669"/>
    <property type="project" value="TreeGrafter"/>
</dbReference>
<reference evidence="2 3" key="1">
    <citation type="journal article" date="2007" name="Proc. Natl. Acad. Sci. U.S.A.">
        <title>The tiny eukaryote Ostreococcus provides genomic insights into the paradox of plankton speciation.</title>
        <authorList>
            <person name="Palenik B."/>
            <person name="Grimwood J."/>
            <person name="Aerts A."/>
            <person name="Rouze P."/>
            <person name="Salamov A."/>
            <person name="Putnam N."/>
            <person name="Dupont C."/>
            <person name="Jorgensen R."/>
            <person name="Derelle E."/>
            <person name="Rombauts S."/>
            <person name="Zhou K."/>
            <person name="Otillar R."/>
            <person name="Merchant S.S."/>
            <person name="Podell S."/>
            <person name="Gaasterland T."/>
            <person name="Napoli C."/>
            <person name="Gendler K."/>
            <person name="Manuell A."/>
            <person name="Tai V."/>
            <person name="Vallon O."/>
            <person name="Piganeau G."/>
            <person name="Jancek S."/>
            <person name="Heijde M."/>
            <person name="Jabbari K."/>
            <person name="Bowler C."/>
            <person name="Lohr M."/>
            <person name="Robbens S."/>
            <person name="Werner G."/>
            <person name="Dubchak I."/>
            <person name="Pazour G.J."/>
            <person name="Ren Q."/>
            <person name="Paulsen I."/>
            <person name="Delwiche C."/>
            <person name="Schmutz J."/>
            <person name="Rokhsar D."/>
            <person name="Van de Peer Y."/>
            <person name="Moreau H."/>
            <person name="Grigoriev I.V."/>
        </authorList>
    </citation>
    <scope>NUCLEOTIDE SEQUENCE [LARGE SCALE GENOMIC DNA]</scope>
    <source>
        <strain evidence="2 3">CCE9901</strain>
    </source>
</reference>
<gene>
    <name evidence="2" type="ORF">OSTLU_31168</name>
</gene>
<dbReference type="OMA" id="HYSYSKG"/>
<evidence type="ECO:0000313" key="3">
    <source>
        <dbReference type="Proteomes" id="UP000001568"/>
    </source>
</evidence>
<dbReference type="CDD" id="cd11524">
    <property type="entry name" value="SYLF"/>
    <property type="match status" value="1"/>
</dbReference>
<dbReference type="AlphaFoldDB" id="A4RW04"/>
<name>A4RW04_OSTLU</name>
<organism evidence="2 3">
    <name type="scientific">Ostreococcus lucimarinus (strain CCE9901)</name>
    <dbReference type="NCBI Taxonomy" id="436017"/>
    <lineage>
        <taxon>Eukaryota</taxon>
        <taxon>Viridiplantae</taxon>
        <taxon>Chlorophyta</taxon>
        <taxon>Mamiellophyceae</taxon>
        <taxon>Mamiellales</taxon>
        <taxon>Bathycoccaceae</taxon>
        <taxon>Ostreococcus</taxon>
    </lineage>
</organism>